<dbReference type="GO" id="GO:0005737">
    <property type="term" value="C:cytoplasm"/>
    <property type="evidence" value="ECO:0007669"/>
    <property type="project" value="TreeGrafter"/>
</dbReference>
<sequence>MNKIEKQKLVNFVAELNPFTVELKPFHPRIGSDCPHLPLTSLCTEDKHPTTEVFLCFSENKIIVAELHNRMGEVKLLGVWPSSYVYRIIWALELKDVEYEYIEGEFHKPDFTDLLLKYNPVYKKVPVLVLDGKPIAESTVILEYIEETWPQPPLLSQDPYERAMARFWVSFAEEKTIPFMSFFVAVGEEFEKAEKEVREVLKILEETIGEKKYFGGEEIGLLDINLGWIALLFGVIEDIVGVKVLVVDEFPRLFTWIQNFMEHPTIKTNLPNHQEMVLYYKQKRETVIPSKIA</sequence>
<dbReference type="FunFam" id="1.20.1050.10:FF:000012">
    <property type="entry name" value="Tau class glutathione S-transferase"/>
    <property type="match status" value="1"/>
</dbReference>
<dbReference type="Gene3D" id="1.20.1050.10">
    <property type="match status" value="1"/>
</dbReference>
<gene>
    <name evidence="7" type="ORF">VNO78_21884</name>
</gene>
<dbReference type="InterPro" id="IPR040079">
    <property type="entry name" value="Glutathione_S-Trfase"/>
</dbReference>
<dbReference type="InterPro" id="IPR004046">
    <property type="entry name" value="GST_C"/>
</dbReference>
<dbReference type="PANTHER" id="PTHR11260">
    <property type="entry name" value="GLUTATHIONE S-TRANSFERASE, GST, SUPERFAMILY, GST DOMAIN CONTAINING"/>
    <property type="match status" value="1"/>
</dbReference>
<dbReference type="Gene3D" id="3.40.30.10">
    <property type="entry name" value="Glutaredoxin"/>
    <property type="match status" value="1"/>
</dbReference>
<dbReference type="InterPro" id="IPR036249">
    <property type="entry name" value="Thioredoxin-like_sf"/>
</dbReference>
<dbReference type="PROSITE" id="PS50404">
    <property type="entry name" value="GST_NTER"/>
    <property type="match status" value="1"/>
</dbReference>
<comment type="catalytic activity">
    <reaction evidence="3">
        <text>RX + glutathione = an S-substituted glutathione + a halide anion + H(+)</text>
        <dbReference type="Rhea" id="RHEA:16437"/>
        <dbReference type="ChEBI" id="CHEBI:15378"/>
        <dbReference type="ChEBI" id="CHEBI:16042"/>
        <dbReference type="ChEBI" id="CHEBI:17792"/>
        <dbReference type="ChEBI" id="CHEBI:57925"/>
        <dbReference type="ChEBI" id="CHEBI:90779"/>
        <dbReference type="EC" id="2.5.1.18"/>
    </reaction>
</comment>
<keyword evidence="2" id="KW-0808">Transferase</keyword>
<comment type="caution">
    <text evidence="7">The sequence shown here is derived from an EMBL/GenBank/DDBJ whole genome shotgun (WGS) entry which is preliminary data.</text>
</comment>
<evidence type="ECO:0000256" key="1">
    <source>
        <dbReference type="ARBA" id="ARBA00012452"/>
    </source>
</evidence>
<comment type="similarity">
    <text evidence="4">Belongs to the GST superfamily.</text>
</comment>
<dbReference type="Pfam" id="PF02798">
    <property type="entry name" value="GST_N"/>
    <property type="match status" value="1"/>
</dbReference>
<reference evidence="7 8" key="1">
    <citation type="submission" date="2024-01" db="EMBL/GenBank/DDBJ databases">
        <title>The genomes of 5 underutilized Papilionoideae crops provide insights into root nodulation and disease resistanc.</title>
        <authorList>
            <person name="Jiang F."/>
        </authorList>
    </citation>
    <scope>NUCLEOTIDE SEQUENCE [LARGE SCALE GENOMIC DNA]</scope>
    <source>
        <strain evidence="7">DUOXIRENSHENG_FW03</strain>
        <tissue evidence="7">Leaves</tissue>
    </source>
</reference>
<dbReference type="CDD" id="cd03185">
    <property type="entry name" value="GST_C_Tau"/>
    <property type="match status" value="1"/>
</dbReference>
<dbReference type="SFLD" id="SFLDG00358">
    <property type="entry name" value="Main_(cytGST)"/>
    <property type="match status" value="1"/>
</dbReference>
<name>A0AAN9SCW5_PSOTE</name>
<dbReference type="InterPro" id="IPR036282">
    <property type="entry name" value="Glutathione-S-Trfase_C_sf"/>
</dbReference>
<accession>A0AAN9SCW5</accession>
<dbReference type="SFLD" id="SFLDS00019">
    <property type="entry name" value="Glutathione_Transferase_(cytos"/>
    <property type="match status" value="1"/>
</dbReference>
<evidence type="ECO:0000259" key="6">
    <source>
        <dbReference type="PROSITE" id="PS50405"/>
    </source>
</evidence>
<organism evidence="7 8">
    <name type="scientific">Psophocarpus tetragonolobus</name>
    <name type="common">Winged bean</name>
    <name type="synonym">Dolichos tetragonolobus</name>
    <dbReference type="NCBI Taxonomy" id="3891"/>
    <lineage>
        <taxon>Eukaryota</taxon>
        <taxon>Viridiplantae</taxon>
        <taxon>Streptophyta</taxon>
        <taxon>Embryophyta</taxon>
        <taxon>Tracheophyta</taxon>
        <taxon>Spermatophyta</taxon>
        <taxon>Magnoliopsida</taxon>
        <taxon>eudicotyledons</taxon>
        <taxon>Gunneridae</taxon>
        <taxon>Pentapetalae</taxon>
        <taxon>rosids</taxon>
        <taxon>fabids</taxon>
        <taxon>Fabales</taxon>
        <taxon>Fabaceae</taxon>
        <taxon>Papilionoideae</taxon>
        <taxon>50 kb inversion clade</taxon>
        <taxon>NPAAA clade</taxon>
        <taxon>indigoferoid/millettioid clade</taxon>
        <taxon>Phaseoleae</taxon>
        <taxon>Psophocarpus</taxon>
    </lineage>
</organism>
<evidence type="ECO:0000313" key="8">
    <source>
        <dbReference type="Proteomes" id="UP001386955"/>
    </source>
</evidence>
<evidence type="ECO:0000259" key="5">
    <source>
        <dbReference type="PROSITE" id="PS50404"/>
    </source>
</evidence>
<dbReference type="SFLD" id="SFLDG01152">
    <property type="entry name" value="Main.3:_Omega-_and_Tau-like"/>
    <property type="match status" value="1"/>
</dbReference>
<evidence type="ECO:0000313" key="7">
    <source>
        <dbReference type="EMBL" id="KAK7393331.1"/>
    </source>
</evidence>
<dbReference type="InterPro" id="IPR010987">
    <property type="entry name" value="Glutathione-S-Trfase_C-like"/>
</dbReference>
<evidence type="ECO:0000256" key="3">
    <source>
        <dbReference type="ARBA" id="ARBA00047960"/>
    </source>
</evidence>
<dbReference type="SUPFAM" id="SSF52833">
    <property type="entry name" value="Thioredoxin-like"/>
    <property type="match status" value="1"/>
</dbReference>
<evidence type="ECO:0000256" key="2">
    <source>
        <dbReference type="ARBA" id="ARBA00022679"/>
    </source>
</evidence>
<dbReference type="InterPro" id="IPR045074">
    <property type="entry name" value="GST_C_Tau"/>
</dbReference>
<feature type="domain" description="GST N-terminal" evidence="5">
    <location>
        <begin position="72"/>
        <end position="153"/>
    </location>
</feature>
<dbReference type="EMBL" id="JAYMYS010000005">
    <property type="protein sequence ID" value="KAK7393331.1"/>
    <property type="molecule type" value="Genomic_DNA"/>
</dbReference>
<proteinExistence type="inferred from homology"/>
<dbReference type="Proteomes" id="UP001386955">
    <property type="component" value="Unassembled WGS sequence"/>
</dbReference>
<keyword evidence="8" id="KW-1185">Reference proteome</keyword>
<dbReference type="PANTHER" id="PTHR11260:SF716">
    <property type="entry name" value="GLUTATHIONE TRANSFERASE"/>
    <property type="match status" value="1"/>
</dbReference>
<dbReference type="SUPFAM" id="SSF47616">
    <property type="entry name" value="GST C-terminal domain-like"/>
    <property type="match status" value="1"/>
</dbReference>
<evidence type="ECO:0000256" key="4">
    <source>
        <dbReference type="RuleBase" id="RU003494"/>
    </source>
</evidence>
<dbReference type="PROSITE" id="PS50405">
    <property type="entry name" value="GST_CTER"/>
    <property type="match status" value="1"/>
</dbReference>
<feature type="domain" description="GST C-terminal" evidence="6">
    <location>
        <begin position="158"/>
        <end position="280"/>
    </location>
</feature>
<dbReference type="Pfam" id="PF00043">
    <property type="entry name" value="GST_C"/>
    <property type="match status" value="1"/>
</dbReference>
<dbReference type="EC" id="2.5.1.18" evidence="1"/>
<dbReference type="GO" id="GO:0004364">
    <property type="term" value="F:glutathione transferase activity"/>
    <property type="evidence" value="ECO:0007669"/>
    <property type="project" value="UniProtKB-EC"/>
</dbReference>
<protein>
    <recommendedName>
        <fullName evidence="1">glutathione transferase</fullName>
        <ecNumber evidence="1">2.5.1.18</ecNumber>
    </recommendedName>
</protein>
<dbReference type="InterPro" id="IPR045073">
    <property type="entry name" value="Omega/Tau-like"/>
</dbReference>
<dbReference type="GO" id="GO:0006749">
    <property type="term" value="P:glutathione metabolic process"/>
    <property type="evidence" value="ECO:0007669"/>
    <property type="project" value="InterPro"/>
</dbReference>
<dbReference type="AlphaFoldDB" id="A0AAN9SCW5"/>
<dbReference type="InterPro" id="IPR004045">
    <property type="entry name" value="Glutathione_S-Trfase_N"/>
</dbReference>